<dbReference type="InterPro" id="IPR017853">
    <property type="entry name" value="GH"/>
</dbReference>
<dbReference type="GO" id="GO:0008270">
    <property type="term" value="F:zinc ion binding"/>
    <property type="evidence" value="ECO:0007669"/>
    <property type="project" value="InterPro"/>
</dbReference>
<feature type="domain" description="Zn(2)-C6 fungal-type" evidence="3">
    <location>
        <begin position="39"/>
        <end position="74"/>
    </location>
</feature>
<dbReference type="Gene3D" id="3.20.20.80">
    <property type="entry name" value="Glycosidases"/>
    <property type="match status" value="1"/>
</dbReference>
<dbReference type="PROSITE" id="PS50048">
    <property type="entry name" value="ZN2_CY6_FUNGAL_2"/>
    <property type="match status" value="1"/>
</dbReference>
<dbReference type="InterPro" id="IPR036864">
    <property type="entry name" value="Zn2-C6_fun-type_DNA-bd_sf"/>
</dbReference>
<feature type="region of interest" description="Disordered" evidence="2">
    <location>
        <begin position="217"/>
        <end position="249"/>
    </location>
</feature>
<dbReference type="Pfam" id="PF11951">
    <property type="entry name" value="Fungal_trans_2"/>
    <property type="match status" value="1"/>
</dbReference>
<dbReference type="Proteomes" id="UP000245771">
    <property type="component" value="Unassembled WGS sequence"/>
</dbReference>
<dbReference type="GeneID" id="37023241"/>
<protein>
    <recommendedName>
        <fullName evidence="3">Zn(2)-C6 fungal-type domain-containing protein</fullName>
    </recommendedName>
</protein>
<feature type="region of interest" description="Disordered" evidence="2">
    <location>
        <begin position="344"/>
        <end position="375"/>
    </location>
</feature>
<reference evidence="4 5" key="1">
    <citation type="journal article" date="2018" name="Mol. Biol. Evol.">
        <title>Broad Genomic Sampling Reveals a Smut Pathogenic Ancestry of the Fungal Clade Ustilaginomycotina.</title>
        <authorList>
            <person name="Kijpornyongpan T."/>
            <person name="Mondo S.J."/>
            <person name="Barry K."/>
            <person name="Sandor L."/>
            <person name="Lee J."/>
            <person name="Lipzen A."/>
            <person name="Pangilinan J."/>
            <person name="LaButti K."/>
            <person name="Hainaut M."/>
            <person name="Henrissat B."/>
            <person name="Grigoriev I.V."/>
            <person name="Spatafora J.W."/>
            <person name="Aime M.C."/>
        </authorList>
    </citation>
    <scope>NUCLEOTIDE SEQUENCE [LARGE SCALE GENOMIC DNA]</scope>
    <source>
        <strain evidence="4 5">MCA 3882</strain>
    </source>
</reference>
<evidence type="ECO:0000256" key="2">
    <source>
        <dbReference type="SAM" id="MobiDB-lite"/>
    </source>
</evidence>
<dbReference type="RefSeq" id="XP_025354460.1">
    <property type="nucleotide sequence ID" value="XM_025501460.1"/>
</dbReference>
<evidence type="ECO:0000259" key="3">
    <source>
        <dbReference type="PROSITE" id="PS50048"/>
    </source>
</evidence>
<feature type="compositionally biased region" description="Gly residues" evidence="2">
    <location>
        <begin position="22"/>
        <end position="31"/>
    </location>
</feature>
<dbReference type="STRING" id="1280837.A0A316VAP8"/>
<dbReference type="InParanoid" id="A0A316VAP8"/>
<dbReference type="InterPro" id="IPR001138">
    <property type="entry name" value="Zn2Cys6_DnaBD"/>
</dbReference>
<name>A0A316VAP8_9BASI</name>
<sequence>MANSILSHRLINPVNNGASGSLRGGGRNSGGGEKRSRNGCQMCKSRRKKCPEDFNLRPSGKLACSSCFQKGLDCHPPSPQGDETPLQRPVHKKVATLSSRSHNPSPAPGMFSSQPSINFSSLHTDSALGLNQTLPPASTSLQSQPAFLQSLPQGQLQQQPITSTSTNGAQPLNDLQDAAWLNDFFKEFSHLSDPIYQDAIWLANNQPNVANANANVSPQNTSLATSSTWTATTPATSAPSTSSKRIDAPTGRAEYDRIVESDELDELLEKYKPLYEKVWRSTISVSEKDDGLMRAILTLSRRSKACRAASVSACLSLHMLMQRERNMDRPSCGMGFIHQLMEDDATGTPTLPPTKHEDAQGNKKESSQGEATAEDHTSMTYKWYQFAADEYERSGSKDSMAERLATLLNLRYTIIGLDGARAGSIYMEEIRKILTELGVSTHYLRYTSYCGTILGVMLQSTLVIDIFEAATKRHKRCAVLASNPTVSLTSSPAYGGTPSSSIATDSVSLSALNSEVLAQDLQKGPLYEYEFLSCLSCDIIEALLHICNLDADIHENLLSDVDKKARIEEVECMIRQARLIRKNNNDGAAFVRSIAVHEMWRQAVLISFYQRILNLGALAAKIQTALQEILSLADMLSTALTPSETWDMWMVWFLASTVAITQEQRKKCILYLEALGTEQAIMDNLVIIKQLWKASDETGYPQDWYAIADANGLSPEPAVMRVFIVGELDRHTSIFTTTSALATSLGEYYCETLCVMTQFTLEMKETPLLRFYMSRSRSDSLQPEREEGGRGSTMIISIHRQVPIILICFGVLIGLCQSQSLYSPYPSRTTILAQSNKPRENATVVNHIRRHTSGRTVLAYVTPWNPRGISLAEEFRGKFDIISPAWHTIDPGHVDGKTYYNVGGGTTGKKDDEWIKRMQKPGKDGNGNPLPPVNISPRYVLDQFTAEDLLELLQNDELMEQMARNVYLSVMDNGYDGAVFECAAVWAIEPLIKLIGEKLHAEKKTLTVVIPALRGEHGEEATTSNKIAIHGMRVLSPLADYTMVMTYDHAGLAGVQYGDVYDRSALPDGSALAQDGVRTPGPNAPLEFLEQNLEQLTGQLEVMEGPQFSMSGSGVDSVYNSEGAAERLLVGLPLYGYTYPIAWFDNTIIAQDSVPRLPPASPLVADDNDADAQAKAREKADKKDRETANIVPLLRFAGAPFKHSDLEARLKHNKALIRLDEKSQEQYFDYVDQLSPSIIEHMAKKNPTKNVDENPMANASYFRAYFPSAHTMKQRLQVILDKPGAGIALWDLGQAGEWLLHEL</sequence>
<gene>
    <name evidence="4" type="ORF">FA14DRAFT_185504</name>
</gene>
<organism evidence="4 5">
    <name type="scientific">Meira miltonrushii</name>
    <dbReference type="NCBI Taxonomy" id="1280837"/>
    <lineage>
        <taxon>Eukaryota</taxon>
        <taxon>Fungi</taxon>
        <taxon>Dikarya</taxon>
        <taxon>Basidiomycota</taxon>
        <taxon>Ustilaginomycotina</taxon>
        <taxon>Exobasidiomycetes</taxon>
        <taxon>Exobasidiales</taxon>
        <taxon>Brachybasidiaceae</taxon>
        <taxon>Meira</taxon>
    </lineage>
</organism>
<dbReference type="PANTHER" id="PTHR46066">
    <property type="entry name" value="CHITINASE DOMAIN-CONTAINING PROTEIN 1 FAMILY MEMBER"/>
    <property type="match status" value="1"/>
</dbReference>
<dbReference type="GO" id="GO:0070492">
    <property type="term" value="F:oligosaccharide binding"/>
    <property type="evidence" value="ECO:0007669"/>
    <property type="project" value="TreeGrafter"/>
</dbReference>
<keyword evidence="5" id="KW-1185">Reference proteome</keyword>
<accession>A0A316VAP8</accession>
<dbReference type="GO" id="GO:0012505">
    <property type="term" value="C:endomembrane system"/>
    <property type="evidence" value="ECO:0007669"/>
    <property type="project" value="TreeGrafter"/>
</dbReference>
<dbReference type="PANTHER" id="PTHR46066:SF2">
    <property type="entry name" value="CHITINASE DOMAIN-CONTAINING PROTEIN 1"/>
    <property type="match status" value="1"/>
</dbReference>
<feature type="region of interest" description="Disordered" evidence="2">
    <location>
        <begin position="78"/>
        <end position="118"/>
    </location>
</feature>
<dbReference type="SUPFAM" id="SSF51445">
    <property type="entry name" value="(Trans)glycosidases"/>
    <property type="match status" value="1"/>
</dbReference>
<proteinExistence type="inferred from homology"/>
<dbReference type="SUPFAM" id="SSF57701">
    <property type="entry name" value="Zn2/Cys6 DNA-binding domain"/>
    <property type="match status" value="1"/>
</dbReference>
<evidence type="ECO:0000256" key="1">
    <source>
        <dbReference type="ARBA" id="ARBA00009336"/>
    </source>
</evidence>
<feature type="compositionally biased region" description="Basic and acidic residues" evidence="2">
    <location>
        <begin position="354"/>
        <end position="375"/>
    </location>
</feature>
<comment type="similarity">
    <text evidence="1">Belongs to the glycosyl hydrolase 18 family.</text>
</comment>
<feature type="region of interest" description="Disordered" evidence="2">
    <location>
        <begin position="1"/>
        <end position="44"/>
    </location>
</feature>
<dbReference type="InterPro" id="IPR021858">
    <property type="entry name" value="Fun_TF"/>
</dbReference>
<evidence type="ECO:0000313" key="4">
    <source>
        <dbReference type="EMBL" id="PWN34158.1"/>
    </source>
</evidence>
<dbReference type="GO" id="GO:0000981">
    <property type="term" value="F:DNA-binding transcription factor activity, RNA polymerase II-specific"/>
    <property type="evidence" value="ECO:0007669"/>
    <property type="project" value="InterPro"/>
</dbReference>
<dbReference type="OrthoDB" id="10254444at2759"/>
<evidence type="ECO:0000313" key="5">
    <source>
        <dbReference type="Proteomes" id="UP000245771"/>
    </source>
</evidence>
<feature type="compositionally biased region" description="Low complexity" evidence="2">
    <location>
        <begin position="217"/>
        <end position="243"/>
    </location>
</feature>
<dbReference type="EMBL" id="KZ819604">
    <property type="protein sequence ID" value="PWN34158.1"/>
    <property type="molecule type" value="Genomic_DNA"/>
</dbReference>